<dbReference type="RefSeq" id="WP_332865025.1">
    <property type="nucleotide sequence ID" value="NZ_JBAFSM010000016.1"/>
</dbReference>
<accession>A0AAW9QTE5</accession>
<protein>
    <submittedName>
        <fullName evidence="1">DUF2795 domain-containing protein</fullName>
    </submittedName>
</protein>
<reference evidence="1 2" key="1">
    <citation type="submission" date="2024-01" db="EMBL/GenBank/DDBJ databases">
        <title>Genomic insights into the taxonomy and metabolism of the cyanobacterium Pannus brasiliensis CCIBt3594.</title>
        <authorList>
            <person name="Machado M."/>
            <person name="Botero N.B."/>
            <person name="Andreote A.P.D."/>
            <person name="Feitosa A.M.T."/>
            <person name="Popin R."/>
            <person name="Sivonen K."/>
            <person name="Fiore M.F."/>
        </authorList>
    </citation>
    <scope>NUCLEOTIDE SEQUENCE [LARGE SCALE GENOMIC DNA]</scope>
    <source>
        <strain evidence="1 2">CCIBt3594</strain>
    </source>
</reference>
<comment type="caution">
    <text evidence="1">The sequence shown here is derived from an EMBL/GenBank/DDBJ whole genome shotgun (WGS) entry which is preliminary data.</text>
</comment>
<dbReference type="AlphaFoldDB" id="A0AAW9QTE5"/>
<sequence>MAKATPIDVQKHLRGLDYPANKEAILQHAREQGADGELMSLLERLPDRDYERPTDISHEIGRLE</sequence>
<keyword evidence="2" id="KW-1185">Reference proteome</keyword>
<dbReference type="Proteomes" id="UP001328733">
    <property type="component" value="Unassembled WGS sequence"/>
</dbReference>
<evidence type="ECO:0000313" key="1">
    <source>
        <dbReference type="EMBL" id="MEG3437547.1"/>
    </source>
</evidence>
<gene>
    <name evidence="1" type="ORF">V0288_10490</name>
</gene>
<evidence type="ECO:0000313" key="2">
    <source>
        <dbReference type="Proteomes" id="UP001328733"/>
    </source>
</evidence>
<proteinExistence type="predicted"/>
<organism evidence="1 2">
    <name type="scientific">Pannus brasiliensis CCIBt3594</name>
    <dbReference type="NCBI Taxonomy" id="1427578"/>
    <lineage>
        <taxon>Bacteria</taxon>
        <taxon>Bacillati</taxon>
        <taxon>Cyanobacteriota</taxon>
        <taxon>Cyanophyceae</taxon>
        <taxon>Oscillatoriophycideae</taxon>
        <taxon>Chroococcales</taxon>
        <taxon>Microcystaceae</taxon>
        <taxon>Pannus</taxon>
    </lineage>
</organism>
<dbReference type="InterPro" id="IPR021527">
    <property type="entry name" value="DUF2795"/>
</dbReference>
<name>A0AAW9QTE5_9CHRO</name>
<dbReference type="Pfam" id="PF11387">
    <property type="entry name" value="DUF2795"/>
    <property type="match status" value="1"/>
</dbReference>
<dbReference type="EMBL" id="JBAFSM010000016">
    <property type="protein sequence ID" value="MEG3437547.1"/>
    <property type="molecule type" value="Genomic_DNA"/>
</dbReference>